<dbReference type="SUPFAM" id="SSF56672">
    <property type="entry name" value="DNA/RNA polymerases"/>
    <property type="match status" value="1"/>
</dbReference>
<dbReference type="EMBL" id="JARK01001419">
    <property type="protein sequence ID" value="EYC05235.1"/>
    <property type="molecule type" value="Genomic_DNA"/>
</dbReference>
<sequence>MKIFKRIVDQRIREIVELSSNQCGFMRNCGTTNAIHAPRLLVGKHLEKNAPLHVAFLGLGKASDRLPHDNIWYSLRIHGVPEELVVWIELLYDGTRSQVRTPYGTLKEFRVKFGVQPGSALLQLVFILFMDAITEDIQKSVLWTLLYTDDVVLAAKTKAELEQQVQTWYDHLVDFSLRLNVEKMEYLTTNKNEQGTVRVNGGELLRTHAFICPKSFIRNDASSMTELNAA</sequence>
<dbReference type="InterPro" id="IPR043502">
    <property type="entry name" value="DNA/RNA_pol_sf"/>
</dbReference>
<feature type="domain" description="Reverse transcriptase" evidence="1">
    <location>
        <begin position="1"/>
        <end position="204"/>
    </location>
</feature>
<dbReference type="Gene3D" id="3.30.70.270">
    <property type="match status" value="1"/>
</dbReference>
<keyword evidence="3" id="KW-1185">Reference proteome</keyword>
<organism evidence="2 3">
    <name type="scientific">Ancylostoma ceylanicum</name>
    <dbReference type="NCBI Taxonomy" id="53326"/>
    <lineage>
        <taxon>Eukaryota</taxon>
        <taxon>Metazoa</taxon>
        <taxon>Ecdysozoa</taxon>
        <taxon>Nematoda</taxon>
        <taxon>Chromadorea</taxon>
        <taxon>Rhabditida</taxon>
        <taxon>Rhabditina</taxon>
        <taxon>Rhabditomorpha</taxon>
        <taxon>Strongyloidea</taxon>
        <taxon>Ancylostomatidae</taxon>
        <taxon>Ancylostomatinae</taxon>
        <taxon>Ancylostoma</taxon>
    </lineage>
</organism>
<dbReference type="AlphaFoldDB" id="A0A016TR40"/>
<evidence type="ECO:0000313" key="3">
    <source>
        <dbReference type="Proteomes" id="UP000024635"/>
    </source>
</evidence>
<protein>
    <recommendedName>
        <fullName evidence="1">Reverse transcriptase domain-containing protein</fullName>
    </recommendedName>
</protein>
<gene>
    <name evidence="2" type="primary">Acey_s0083.g1658</name>
    <name evidence="2" type="ORF">Y032_0083g1658</name>
</gene>
<reference evidence="3" key="1">
    <citation type="journal article" date="2015" name="Nat. Genet.">
        <title>The genome and transcriptome of the zoonotic hookworm Ancylostoma ceylanicum identify infection-specific gene families.</title>
        <authorList>
            <person name="Schwarz E.M."/>
            <person name="Hu Y."/>
            <person name="Antoshechkin I."/>
            <person name="Miller M.M."/>
            <person name="Sternberg P.W."/>
            <person name="Aroian R.V."/>
        </authorList>
    </citation>
    <scope>NUCLEOTIDE SEQUENCE</scope>
    <source>
        <strain evidence="3">HY135</strain>
    </source>
</reference>
<evidence type="ECO:0000259" key="1">
    <source>
        <dbReference type="PROSITE" id="PS50878"/>
    </source>
</evidence>
<dbReference type="Gene3D" id="3.10.10.10">
    <property type="entry name" value="HIV Type 1 Reverse Transcriptase, subunit A, domain 1"/>
    <property type="match status" value="1"/>
</dbReference>
<name>A0A016TR40_9BILA</name>
<proteinExistence type="predicted"/>
<evidence type="ECO:0000313" key="2">
    <source>
        <dbReference type="EMBL" id="EYC05235.1"/>
    </source>
</evidence>
<dbReference type="InterPro" id="IPR000477">
    <property type="entry name" value="RT_dom"/>
</dbReference>
<dbReference type="Pfam" id="PF00078">
    <property type="entry name" value="RVT_1"/>
    <property type="match status" value="1"/>
</dbReference>
<comment type="caution">
    <text evidence="2">The sequence shown here is derived from an EMBL/GenBank/DDBJ whole genome shotgun (WGS) entry which is preliminary data.</text>
</comment>
<dbReference type="PANTHER" id="PTHR47027:SF20">
    <property type="entry name" value="REVERSE TRANSCRIPTASE-LIKE PROTEIN WITH RNA-DIRECTED DNA POLYMERASE DOMAIN"/>
    <property type="match status" value="1"/>
</dbReference>
<dbReference type="InterPro" id="IPR043128">
    <property type="entry name" value="Rev_trsase/Diguanyl_cyclase"/>
</dbReference>
<dbReference type="PROSITE" id="PS50878">
    <property type="entry name" value="RT_POL"/>
    <property type="match status" value="1"/>
</dbReference>
<dbReference type="PANTHER" id="PTHR47027">
    <property type="entry name" value="REVERSE TRANSCRIPTASE DOMAIN-CONTAINING PROTEIN"/>
    <property type="match status" value="1"/>
</dbReference>
<accession>A0A016TR40</accession>
<dbReference type="Proteomes" id="UP000024635">
    <property type="component" value="Unassembled WGS sequence"/>
</dbReference>